<protein>
    <submittedName>
        <fullName evidence="4">Alpha/beta hydrolase</fullName>
    </submittedName>
</protein>
<feature type="domain" description="Alpha/beta hydrolase fold-3" evidence="3">
    <location>
        <begin position="66"/>
        <end position="271"/>
    </location>
</feature>
<evidence type="ECO:0000313" key="4">
    <source>
        <dbReference type="EMBL" id="MCQ4122328.1"/>
    </source>
</evidence>
<evidence type="ECO:0000256" key="1">
    <source>
        <dbReference type="ARBA" id="ARBA00010515"/>
    </source>
</evidence>
<organism evidence="4 5">
    <name type="scientific">Rhodococcus tibetensis</name>
    <dbReference type="NCBI Taxonomy" id="2965064"/>
    <lineage>
        <taxon>Bacteria</taxon>
        <taxon>Bacillati</taxon>
        <taxon>Actinomycetota</taxon>
        <taxon>Actinomycetes</taxon>
        <taxon>Mycobacteriales</taxon>
        <taxon>Nocardiaceae</taxon>
        <taxon>Rhodococcus</taxon>
    </lineage>
</organism>
<dbReference type="InterPro" id="IPR002168">
    <property type="entry name" value="Lipase_GDXG_HIS_AS"/>
</dbReference>
<accession>A0ABT1QJ79</accession>
<dbReference type="Pfam" id="PF07859">
    <property type="entry name" value="Abhydrolase_3"/>
    <property type="match status" value="1"/>
</dbReference>
<keyword evidence="2 4" id="KW-0378">Hydrolase</keyword>
<dbReference type="PANTHER" id="PTHR48081">
    <property type="entry name" value="AB HYDROLASE SUPERFAMILY PROTEIN C4A8.06C"/>
    <property type="match status" value="1"/>
</dbReference>
<dbReference type="InterPro" id="IPR029058">
    <property type="entry name" value="AB_hydrolase_fold"/>
</dbReference>
<sequence length="299" mass="32013">MNNIDLREFVREMRENYLSLIPSAGSPDPVADVRVIAVPASTTPQREVSVRAYQPLAAGSGPHPIMVFVHGGGFSAGDLDTHDVLCRALANGAGVIVLSVDWRLAPEHQFPAGIDDVYEVLTWAHRHGESIGGDTSRLVICGDSAGGNLAAGIAILARDRNGPTIAAQLLFYPTVSNKMDTPSWAEFGDTNFPTRTVMTNVIAAYVPDDVGVFDPRVAPLWANLENLPPALVQVGEHDPLRDECLAYGAALTRAGGTAEVKVYSGAEHGFIQFFKDTSTHPEGKRGVDDATKFLRDVLA</sequence>
<evidence type="ECO:0000256" key="2">
    <source>
        <dbReference type="ARBA" id="ARBA00022801"/>
    </source>
</evidence>
<dbReference type="Gene3D" id="3.40.50.1820">
    <property type="entry name" value="alpha/beta hydrolase"/>
    <property type="match status" value="1"/>
</dbReference>
<dbReference type="PANTHER" id="PTHR48081:SF8">
    <property type="entry name" value="ALPHA_BETA HYDROLASE FOLD-3 DOMAIN-CONTAINING PROTEIN-RELATED"/>
    <property type="match status" value="1"/>
</dbReference>
<dbReference type="Proteomes" id="UP001524501">
    <property type="component" value="Unassembled WGS sequence"/>
</dbReference>
<dbReference type="EMBL" id="JANFQF010000028">
    <property type="protein sequence ID" value="MCQ4122328.1"/>
    <property type="molecule type" value="Genomic_DNA"/>
</dbReference>
<dbReference type="InterPro" id="IPR050300">
    <property type="entry name" value="GDXG_lipolytic_enzyme"/>
</dbReference>
<dbReference type="SUPFAM" id="SSF53474">
    <property type="entry name" value="alpha/beta-Hydrolases"/>
    <property type="match status" value="1"/>
</dbReference>
<dbReference type="InterPro" id="IPR013094">
    <property type="entry name" value="AB_hydrolase_3"/>
</dbReference>
<name>A0ABT1QJ79_9NOCA</name>
<comment type="caution">
    <text evidence="4">The sequence shown here is derived from an EMBL/GenBank/DDBJ whole genome shotgun (WGS) entry which is preliminary data.</text>
</comment>
<dbReference type="PROSITE" id="PS01173">
    <property type="entry name" value="LIPASE_GDXG_HIS"/>
    <property type="match status" value="1"/>
</dbReference>
<reference evidence="4 5" key="1">
    <citation type="submission" date="2022-07" db="EMBL/GenBank/DDBJ databases">
        <title>Degradation activity of malathion, p-nitrophenol and potential low-temperature adaptation strategy of Rhodococcus sp. FXJ9.536.</title>
        <authorList>
            <person name="Huang J."/>
            <person name="Huang Y."/>
        </authorList>
    </citation>
    <scope>NUCLEOTIDE SEQUENCE [LARGE SCALE GENOMIC DNA]</scope>
    <source>
        <strain evidence="4 5">FXJ9.536</strain>
    </source>
</reference>
<keyword evidence="5" id="KW-1185">Reference proteome</keyword>
<dbReference type="GO" id="GO:0016787">
    <property type="term" value="F:hydrolase activity"/>
    <property type="evidence" value="ECO:0007669"/>
    <property type="project" value="UniProtKB-KW"/>
</dbReference>
<proteinExistence type="inferred from homology"/>
<evidence type="ECO:0000259" key="3">
    <source>
        <dbReference type="Pfam" id="PF07859"/>
    </source>
</evidence>
<comment type="similarity">
    <text evidence="1">Belongs to the 'GDXG' lipolytic enzyme family.</text>
</comment>
<gene>
    <name evidence="4" type="ORF">NOF53_24760</name>
</gene>
<dbReference type="RefSeq" id="WP_255973822.1">
    <property type="nucleotide sequence ID" value="NZ_JANFQF010000028.1"/>
</dbReference>
<evidence type="ECO:0000313" key="5">
    <source>
        <dbReference type="Proteomes" id="UP001524501"/>
    </source>
</evidence>